<keyword evidence="3" id="KW-1185">Reference proteome</keyword>
<sequence>MILPQPPLSSLGIPPIQSLSPSGGGDDQATVCPSLLSIVIPSDETPRRDYTNTDRFADPIVMHQQTWNQSESHQEQSWGNWYLPPVTTTIPQLESIPSVPVHRPSSYELNANFASSSSSAHAFAQLDEQHISWDPQTRTITIETTRVYALDNHVLADVTKTLLHD</sequence>
<evidence type="ECO:0000313" key="2">
    <source>
        <dbReference type="EMBL" id="KAK7041637.1"/>
    </source>
</evidence>
<proteinExistence type="predicted"/>
<evidence type="ECO:0000313" key="3">
    <source>
        <dbReference type="Proteomes" id="UP001383192"/>
    </source>
</evidence>
<gene>
    <name evidence="2" type="ORF">VNI00_009242</name>
</gene>
<accession>A0AAW0CPB0</accession>
<organism evidence="2 3">
    <name type="scientific">Paramarasmius palmivorus</name>
    <dbReference type="NCBI Taxonomy" id="297713"/>
    <lineage>
        <taxon>Eukaryota</taxon>
        <taxon>Fungi</taxon>
        <taxon>Dikarya</taxon>
        <taxon>Basidiomycota</taxon>
        <taxon>Agaricomycotina</taxon>
        <taxon>Agaricomycetes</taxon>
        <taxon>Agaricomycetidae</taxon>
        <taxon>Agaricales</taxon>
        <taxon>Marasmiineae</taxon>
        <taxon>Marasmiaceae</taxon>
        <taxon>Paramarasmius</taxon>
    </lineage>
</organism>
<comment type="caution">
    <text evidence="2">The sequence shown here is derived from an EMBL/GenBank/DDBJ whole genome shotgun (WGS) entry which is preliminary data.</text>
</comment>
<dbReference type="Proteomes" id="UP001383192">
    <property type="component" value="Unassembled WGS sequence"/>
</dbReference>
<dbReference type="EMBL" id="JAYKXP010000033">
    <property type="protein sequence ID" value="KAK7041637.1"/>
    <property type="molecule type" value="Genomic_DNA"/>
</dbReference>
<protein>
    <submittedName>
        <fullName evidence="2">Uncharacterized protein</fullName>
    </submittedName>
</protein>
<name>A0AAW0CPB0_9AGAR</name>
<feature type="region of interest" description="Disordered" evidence="1">
    <location>
        <begin position="1"/>
        <end position="27"/>
    </location>
</feature>
<reference evidence="2 3" key="1">
    <citation type="submission" date="2024-01" db="EMBL/GenBank/DDBJ databases">
        <title>A draft genome for a cacao thread blight-causing isolate of Paramarasmius palmivorus.</title>
        <authorList>
            <person name="Baruah I.K."/>
            <person name="Bukari Y."/>
            <person name="Amoako-Attah I."/>
            <person name="Meinhardt L.W."/>
            <person name="Bailey B.A."/>
            <person name="Cohen S.P."/>
        </authorList>
    </citation>
    <scope>NUCLEOTIDE SEQUENCE [LARGE SCALE GENOMIC DNA]</scope>
    <source>
        <strain evidence="2 3">GH-12</strain>
    </source>
</reference>
<evidence type="ECO:0000256" key="1">
    <source>
        <dbReference type="SAM" id="MobiDB-lite"/>
    </source>
</evidence>
<dbReference type="AlphaFoldDB" id="A0AAW0CPB0"/>